<evidence type="ECO:0000256" key="4">
    <source>
        <dbReference type="ARBA" id="ARBA00023118"/>
    </source>
</evidence>
<organism evidence="6 7">
    <name type="scientific">Herpetosiphon geysericola</name>
    <dbReference type="NCBI Taxonomy" id="70996"/>
    <lineage>
        <taxon>Bacteria</taxon>
        <taxon>Bacillati</taxon>
        <taxon>Chloroflexota</taxon>
        <taxon>Chloroflexia</taxon>
        <taxon>Herpetosiphonales</taxon>
        <taxon>Herpetosiphonaceae</taxon>
        <taxon>Herpetosiphon</taxon>
    </lineage>
</organism>
<sequence length="341" mass="37273">MEFNLIRLQPQGAFHFGMQGIDMEIVSETCPSDTLYAALFWQALQQNHRWAEAPENPPFTISSCFPYVDGIQLLPVPMLPPKLNDEQKPGERKQFKKVRFISSEIFINLLAGNHSLRDYFQPANGVSLQHGSVLVSTTEFNASQRDAEKPLWKIDSIPHVAVDRWSNATTYYETGQVRFAPGCGLAILALGDMQQLMQLLGQVGIDGLGGRRSKGVGQFEPALQTETLNLPAATSDSVIVLSRYLPSAAELAAGVLAEPAAYSLEDVTGWMYSPAVKAQRRKAIWMIGVGSRLNRAGLAHSIVGTSVDVAPTYDNPSAGVKHRVWRHGLALTVGCSPGDEQ</sequence>
<dbReference type="Pfam" id="PF17953">
    <property type="entry name" value="Csm4_C"/>
    <property type="match status" value="1"/>
</dbReference>
<accession>A0A0P6YDV0</accession>
<dbReference type="GO" id="GO:0003723">
    <property type="term" value="F:RNA binding"/>
    <property type="evidence" value="ECO:0007669"/>
    <property type="project" value="UniProtKB-KW"/>
</dbReference>
<gene>
    <name evidence="6" type="ORF">SE18_01675</name>
</gene>
<dbReference type="AlphaFoldDB" id="A0A0P6YDV0"/>
<evidence type="ECO:0000256" key="2">
    <source>
        <dbReference type="ARBA" id="ARBA00016109"/>
    </source>
</evidence>
<dbReference type="OrthoDB" id="9812560at2"/>
<feature type="domain" description="Csm4 C-terminal" evidence="5">
    <location>
        <begin position="235"/>
        <end position="334"/>
    </location>
</feature>
<dbReference type="Proteomes" id="UP000050277">
    <property type="component" value="Unassembled WGS sequence"/>
</dbReference>
<dbReference type="RefSeq" id="WP_054532678.1">
    <property type="nucleotide sequence ID" value="NZ_LGKP01000004.1"/>
</dbReference>
<dbReference type="NCBIfam" id="TIGR01903">
    <property type="entry name" value="cas5_csm4"/>
    <property type="match status" value="1"/>
</dbReference>
<evidence type="ECO:0000259" key="5">
    <source>
        <dbReference type="Pfam" id="PF17953"/>
    </source>
</evidence>
<name>A0A0P6YDV0_9CHLR</name>
<dbReference type="GO" id="GO:0051607">
    <property type="term" value="P:defense response to virus"/>
    <property type="evidence" value="ECO:0007669"/>
    <property type="project" value="UniProtKB-KW"/>
</dbReference>
<comment type="caution">
    <text evidence="6">The sequence shown here is derived from an EMBL/GenBank/DDBJ whole genome shotgun (WGS) entry which is preliminary data.</text>
</comment>
<evidence type="ECO:0000313" key="6">
    <source>
        <dbReference type="EMBL" id="KPL91716.1"/>
    </source>
</evidence>
<evidence type="ECO:0000256" key="3">
    <source>
        <dbReference type="ARBA" id="ARBA00022884"/>
    </source>
</evidence>
<evidence type="ECO:0000256" key="1">
    <source>
        <dbReference type="ARBA" id="ARBA00005772"/>
    </source>
</evidence>
<dbReference type="InterPro" id="IPR040932">
    <property type="entry name" value="Csm4_C"/>
</dbReference>
<comment type="similarity">
    <text evidence="1">Belongs to the CRISPR-associated Csm4 family.</text>
</comment>
<dbReference type="STRING" id="70996.SE18_01675"/>
<reference evidence="6 7" key="1">
    <citation type="submission" date="2015-07" db="EMBL/GenBank/DDBJ databases">
        <title>Whole genome sequence of Herpetosiphon geysericola DSM 7119.</title>
        <authorList>
            <person name="Hemp J."/>
            <person name="Ward L.M."/>
            <person name="Pace L.A."/>
            <person name="Fischer W.W."/>
        </authorList>
    </citation>
    <scope>NUCLEOTIDE SEQUENCE [LARGE SCALE GENOMIC DNA]</scope>
    <source>
        <strain evidence="6 7">DSM 7119</strain>
    </source>
</reference>
<keyword evidence="3" id="KW-0694">RNA-binding</keyword>
<evidence type="ECO:0000313" key="7">
    <source>
        <dbReference type="Proteomes" id="UP000050277"/>
    </source>
</evidence>
<keyword evidence="7" id="KW-1185">Reference proteome</keyword>
<proteinExistence type="inferred from homology"/>
<protein>
    <recommendedName>
        <fullName evidence="2">CRISPR system Cms protein Csm4</fullName>
    </recommendedName>
</protein>
<dbReference type="EMBL" id="LGKP01000004">
    <property type="protein sequence ID" value="KPL91716.1"/>
    <property type="molecule type" value="Genomic_DNA"/>
</dbReference>
<keyword evidence="4" id="KW-0051">Antiviral defense</keyword>
<dbReference type="InterPro" id="IPR005510">
    <property type="entry name" value="Csm4"/>
</dbReference>